<reference evidence="1 2" key="1">
    <citation type="journal article" date="2014" name="PLoS Genet.">
        <title>Phylogenetically driven sequencing of extremely halophilic archaea reveals strategies for static and dynamic osmo-response.</title>
        <authorList>
            <person name="Becker E.A."/>
            <person name="Seitzer P.M."/>
            <person name="Tritt A."/>
            <person name="Larsen D."/>
            <person name="Krusor M."/>
            <person name="Yao A.I."/>
            <person name="Wu D."/>
            <person name="Madern D."/>
            <person name="Eisen J.A."/>
            <person name="Darling A.E."/>
            <person name="Facciotti M.T."/>
        </authorList>
    </citation>
    <scope>NUCLEOTIDE SEQUENCE [LARGE SCALE GENOMIC DNA]</scope>
    <source>
        <strain evidence="1 2">ATCC 700873</strain>
    </source>
</reference>
<accession>M0F065</accession>
<comment type="caution">
    <text evidence="1">The sequence shown here is derived from an EMBL/GenBank/DDBJ whole genome shotgun (WGS) entry which is preliminary data.</text>
</comment>
<evidence type="ECO:0000313" key="2">
    <source>
        <dbReference type="Proteomes" id="UP000011689"/>
    </source>
</evidence>
<evidence type="ECO:0000313" key="1">
    <source>
        <dbReference type="EMBL" id="ELZ52532.1"/>
    </source>
</evidence>
<dbReference type="AlphaFoldDB" id="M0F065"/>
<dbReference type="Proteomes" id="UP000011689">
    <property type="component" value="Unassembled WGS sequence"/>
</dbReference>
<dbReference type="InterPro" id="IPR017850">
    <property type="entry name" value="Alkaline_phosphatase_core_sf"/>
</dbReference>
<dbReference type="Gene3D" id="3.40.720.10">
    <property type="entry name" value="Alkaline Phosphatase, subunit A"/>
    <property type="match status" value="1"/>
</dbReference>
<evidence type="ECO:0008006" key="3">
    <source>
        <dbReference type="Google" id="ProtNLM"/>
    </source>
</evidence>
<dbReference type="SUPFAM" id="SSF53649">
    <property type="entry name" value="Alkaline phosphatase-like"/>
    <property type="match status" value="1"/>
</dbReference>
<dbReference type="EMBL" id="AOJO01000064">
    <property type="protein sequence ID" value="ELZ52532.1"/>
    <property type="molecule type" value="Genomic_DNA"/>
</dbReference>
<protein>
    <recommendedName>
        <fullName evidence="3">Sulfatase N-terminal domain-containing protein</fullName>
    </recommendedName>
</protein>
<keyword evidence="2" id="KW-1185">Reference proteome</keyword>
<name>M0F065_9EURY</name>
<organism evidence="1 2">
    <name type="scientific">Halorubrum hochstenium ATCC 700873</name>
    <dbReference type="NCBI Taxonomy" id="1227481"/>
    <lineage>
        <taxon>Archaea</taxon>
        <taxon>Methanobacteriati</taxon>
        <taxon>Methanobacteriota</taxon>
        <taxon>Stenosarchaea group</taxon>
        <taxon>Halobacteria</taxon>
        <taxon>Halobacteriales</taxon>
        <taxon>Haloferacaceae</taxon>
        <taxon>Halorubrum</taxon>
    </lineage>
</organism>
<sequence>MRHGTGTHVMDEDWDTLILLDACRYDMFEQRVPFDGRLESRISLGSTSEEFLRRNFEDSQFHDTVYVNANAFLPRVGLDQDGTFHAVVDLLDEWDDELDVSHPETVTQAAIKAHEQYPDKRVIVHYMQPHLPFIGEEGLKFREQLSRRNVWAPFRESNAPFSVDDLWTGYYENLEIVFEYTERLLDNIDGKVVISADHGNMVNERQGPLPTKRMFGHPWGVYTEQLVKVPWFVIETETRRTIVEDTPVSNQQQTEEFIDERLEALGYR</sequence>
<proteinExistence type="predicted"/>
<gene>
    <name evidence="1" type="ORF">C467_13979</name>
</gene>